<protein>
    <submittedName>
        <fullName evidence="2">Uncharacterized protein</fullName>
    </submittedName>
</protein>
<evidence type="ECO:0000256" key="1">
    <source>
        <dbReference type="SAM" id="Phobius"/>
    </source>
</evidence>
<organism evidence="2 3">
    <name type="scientific">Lysobacter silvisoli</name>
    <dbReference type="NCBI Taxonomy" id="2293254"/>
    <lineage>
        <taxon>Bacteria</taxon>
        <taxon>Pseudomonadati</taxon>
        <taxon>Pseudomonadota</taxon>
        <taxon>Gammaproteobacteria</taxon>
        <taxon>Lysobacterales</taxon>
        <taxon>Lysobacteraceae</taxon>
        <taxon>Lysobacter</taxon>
    </lineage>
</organism>
<comment type="caution">
    <text evidence="2">The sequence shown here is derived from an EMBL/GenBank/DDBJ whole genome shotgun (WGS) entry which is preliminary data.</text>
</comment>
<dbReference type="Proteomes" id="UP000264492">
    <property type="component" value="Unassembled WGS sequence"/>
</dbReference>
<feature type="transmembrane region" description="Helical" evidence="1">
    <location>
        <begin position="69"/>
        <end position="89"/>
    </location>
</feature>
<dbReference type="EMBL" id="QTSU01000003">
    <property type="protein sequence ID" value="RDZ26799.1"/>
    <property type="molecule type" value="Genomic_DNA"/>
</dbReference>
<proteinExistence type="predicted"/>
<accession>A0A371JYP8</accession>
<evidence type="ECO:0000313" key="3">
    <source>
        <dbReference type="Proteomes" id="UP000264492"/>
    </source>
</evidence>
<reference evidence="2 3" key="1">
    <citation type="submission" date="2018-08" db="EMBL/GenBank/DDBJ databases">
        <title>Lysobacter sp. zong2l5, whole genome shotgun sequence.</title>
        <authorList>
            <person name="Zhang X."/>
            <person name="Feng G."/>
            <person name="Zhu H."/>
        </authorList>
    </citation>
    <scope>NUCLEOTIDE SEQUENCE [LARGE SCALE GENOMIC DNA]</scope>
    <source>
        <strain evidence="3">zong2l5</strain>
    </source>
</reference>
<dbReference type="OrthoDB" id="6028378at2"/>
<dbReference type="RefSeq" id="WP_115861179.1">
    <property type="nucleotide sequence ID" value="NZ_QTSU01000003.1"/>
</dbReference>
<gene>
    <name evidence="2" type="ORF">DX914_17675</name>
</gene>
<keyword evidence="1" id="KW-0472">Membrane</keyword>
<feature type="transmembrane region" description="Helical" evidence="1">
    <location>
        <begin position="109"/>
        <end position="130"/>
    </location>
</feature>
<keyword evidence="1" id="KW-0812">Transmembrane</keyword>
<dbReference type="AlphaFoldDB" id="A0A371JYP8"/>
<sequence length="141" mass="14479">MDKRVLLGCIAALSVLLFGGMAAQLAGASGSASQIVHTPLGRVPMGDVLMVLLAMTVGGAVARRKFRAVAVLMVTIVWLAILTVLVAMISPDSPPPLASLPAMLKYNGMAIVLTLLAAWLGASLGQFLAARWPRGGNTASA</sequence>
<name>A0A371JYP8_9GAMM</name>
<evidence type="ECO:0000313" key="2">
    <source>
        <dbReference type="EMBL" id="RDZ26799.1"/>
    </source>
</evidence>
<keyword evidence="1" id="KW-1133">Transmembrane helix</keyword>
<keyword evidence="3" id="KW-1185">Reference proteome</keyword>
<feature type="transmembrane region" description="Helical" evidence="1">
    <location>
        <begin position="44"/>
        <end position="62"/>
    </location>
</feature>